<keyword evidence="3" id="KW-0732">Signal</keyword>
<evidence type="ECO:0000313" key="5">
    <source>
        <dbReference type="EMBL" id="KKN09955.1"/>
    </source>
</evidence>
<reference evidence="5" key="1">
    <citation type="journal article" date="2015" name="Nature">
        <title>Complex archaea that bridge the gap between prokaryotes and eukaryotes.</title>
        <authorList>
            <person name="Spang A."/>
            <person name="Saw J.H."/>
            <person name="Jorgensen S.L."/>
            <person name="Zaremba-Niedzwiedzka K."/>
            <person name="Martijn J."/>
            <person name="Lind A.E."/>
            <person name="van Eijk R."/>
            <person name="Schleper C."/>
            <person name="Guy L."/>
            <person name="Ettema T.J."/>
        </authorList>
    </citation>
    <scope>NUCLEOTIDE SEQUENCE</scope>
</reference>
<protein>
    <recommendedName>
        <fullName evidence="4">Carbohydrate-binding module family 96 domain-containing protein</fullName>
    </recommendedName>
</protein>
<name>A0A0F9MRH4_9ZZZZ</name>
<accession>A0A0F9MRH4</accession>
<keyword evidence="2" id="KW-0964">Secreted</keyword>
<proteinExistence type="predicted"/>
<evidence type="ECO:0000256" key="1">
    <source>
        <dbReference type="ARBA" id="ARBA00004613"/>
    </source>
</evidence>
<comment type="subcellular location">
    <subcellularLocation>
        <location evidence="1">Secreted</location>
    </subcellularLocation>
</comment>
<evidence type="ECO:0000259" key="4">
    <source>
        <dbReference type="Pfam" id="PF24517"/>
    </source>
</evidence>
<evidence type="ECO:0000256" key="2">
    <source>
        <dbReference type="ARBA" id="ARBA00022525"/>
    </source>
</evidence>
<feature type="domain" description="Carbohydrate-binding module family 96" evidence="4">
    <location>
        <begin position="21"/>
        <end position="171"/>
    </location>
</feature>
<dbReference type="InterPro" id="IPR055372">
    <property type="entry name" value="CBM96"/>
</dbReference>
<dbReference type="AlphaFoldDB" id="A0A0F9MRH4"/>
<gene>
    <name evidence="5" type="ORF">LCGC14_1041470</name>
</gene>
<comment type="caution">
    <text evidence="5">The sequence shown here is derived from an EMBL/GenBank/DDBJ whole genome shotgun (WGS) entry which is preliminary data.</text>
</comment>
<evidence type="ECO:0000256" key="3">
    <source>
        <dbReference type="ARBA" id="ARBA00022729"/>
    </source>
</evidence>
<sequence length="202" mass="22240">MLFIAVVLPLIFLTQSALGATSTTSVLHDTYVDQGLPSTNFGTENHVKIGSNGQKLGFILFNLTDKPTNYVDAQLILKITTIVTEAVLDVNVYSVPNNSWAETDLTWNNKPSYTELIETFHVDYDELMASTGGYSISINITDYVSGQAVSFAFATNSTESDYCGFTAKDNINLPDSYNPIIQWTISDIVSPTGGDDPPYWRR</sequence>
<dbReference type="EMBL" id="LAZR01004290">
    <property type="protein sequence ID" value="KKN09955.1"/>
    <property type="molecule type" value="Genomic_DNA"/>
</dbReference>
<dbReference type="Pfam" id="PF24517">
    <property type="entry name" value="CBM96"/>
    <property type="match status" value="1"/>
</dbReference>
<dbReference type="NCBIfam" id="NF033679">
    <property type="entry name" value="DNRLRE_dom"/>
    <property type="match status" value="1"/>
</dbReference>
<organism evidence="5">
    <name type="scientific">marine sediment metagenome</name>
    <dbReference type="NCBI Taxonomy" id="412755"/>
    <lineage>
        <taxon>unclassified sequences</taxon>
        <taxon>metagenomes</taxon>
        <taxon>ecological metagenomes</taxon>
    </lineage>
</organism>
<dbReference type="GO" id="GO:0005576">
    <property type="term" value="C:extracellular region"/>
    <property type="evidence" value="ECO:0007669"/>
    <property type="project" value="UniProtKB-SubCell"/>
</dbReference>